<name>A0A4R5C5N7_9ACTN</name>
<organism evidence="2 3">
    <name type="scientific">Actinomadura rubrisoli</name>
    <dbReference type="NCBI Taxonomy" id="2530368"/>
    <lineage>
        <taxon>Bacteria</taxon>
        <taxon>Bacillati</taxon>
        <taxon>Actinomycetota</taxon>
        <taxon>Actinomycetes</taxon>
        <taxon>Streptosporangiales</taxon>
        <taxon>Thermomonosporaceae</taxon>
        <taxon>Actinomadura</taxon>
    </lineage>
</organism>
<dbReference type="Pfam" id="PF02900">
    <property type="entry name" value="LigB"/>
    <property type="match status" value="1"/>
</dbReference>
<keyword evidence="2" id="KW-0223">Dioxygenase</keyword>
<reference evidence="2 3" key="1">
    <citation type="submission" date="2019-03" db="EMBL/GenBank/DDBJ databases">
        <title>Draft genome sequences of novel Actinobacteria.</title>
        <authorList>
            <person name="Sahin N."/>
            <person name="Ay H."/>
            <person name="Saygin H."/>
        </authorList>
    </citation>
    <scope>NUCLEOTIDE SEQUENCE [LARGE SCALE GENOMIC DNA]</scope>
    <source>
        <strain evidence="2 3">H3C3</strain>
    </source>
</reference>
<keyword evidence="2" id="KW-0560">Oxidoreductase</keyword>
<keyword evidence="3" id="KW-1185">Reference proteome</keyword>
<evidence type="ECO:0000313" key="3">
    <source>
        <dbReference type="Proteomes" id="UP000294513"/>
    </source>
</evidence>
<evidence type="ECO:0000259" key="1">
    <source>
        <dbReference type="Pfam" id="PF02900"/>
    </source>
</evidence>
<dbReference type="Proteomes" id="UP000294513">
    <property type="component" value="Unassembled WGS sequence"/>
</dbReference>
<dbReference type="InterPro" id="IPR004183">
    <property type="entry name" value="Xdiol_dOase_suB"/>
</dbReference>
<feature type="domain" description="Extradiol ring-cleavage dioxygenase class III enzyme subunit B" evidence="1">
    <location>
        <begin position="1"/>
        <end position="311"/>
    </location>
</feature>
<dbReference type="AlphaFoldDB" id="A0A4R5C5N7"/>
<sequence length="333" mass="37154">MSHAPGIVGWPEKVEENQLARISTAVDRIAGYLEDVRPDVVVAFLDDHFENIFRSMAPTFAIPVAESHQGPADYFVKVLRMDAPVEIPGAPEFAGQLLRQTVHAGFDVTRMGRIDYGNNLMAVWNLIRPQNDLPVVPIFVNVYHPPLPTMDRAYEFGAAVRRAIESMPGGERVLILSTGGLSHWPPIWLEHIQDWPEVMQPYLERIKRYQFEGRSVLKDDPKLFHDMGVYERLMADVMDKPVVAPEWDRHFLDLIAAGDAGAVRALTYGEIESNAGFGAHEVLNWAAGMGAMDGAPATVLNYEPVPEWICGMGFAIYDTPSTDGRTTSRRKEA</sequence>
<comment type="caution">
    <text evidence="2">The sequence shown here is derived from an EMBL/GenBank/DDBJ whole genome shotgun (WGS) entry which is preliminary data.</text>
</comment>
<dbReference type="GO" id="GO:0016702">
    <property type="term" value="F:oxidoreductase activity, acting on single donors with incorporation of molecular oxygen, incorporation of two atoms of oxygen"/>
    <property type="evidence" value="ECO:0007669"/>
    <property type="project" value="UniProtKB-ARBA"/>
</dbReference>
<evidence type="ECO:0000313" key="2">
    <source>
        <dbReference type="EMBL" id="TDD92254.1"/>
    </source>
</evidence>
<dbReference type="OrthoDB" id="8673673at2"/>
<accession>A0A4R5C5N7</accession>
<dbReference type="Gene3D" id="3.40.830.10">
    <property type="entry name" value="LigB-like"/>
    <property type="match status" value="1"/>
</dbReference>
<proteinExistence type="predicted"/>
<dbReference type="SUPFAM" id="SSF53213">
    <property type="entry name" value="LigB-like"/>
    <property type="match status" value="1"/>
</dbReference>
<gene>
    <name evidence="2" type="ORF">E1298_10950</name>
</gene>
<dbReference type="EMBL" id="SMKU01000040">
    <property type="protein sequence ID" value="TDD92254.1"/>
    <property type="molecule type" value="Genomic_DNA"/>
</dbReference>
<dbReference type="GO" id="GO:0008198">
    <property type="term" value="F:ferrous iron binding"/>
    <property type="evidence" value="ECO:0007669"/>
    <property type="project" value="InterPro"/>
</dbReference>
<protein>
    <submittedName>
        <fullName evidence="2">Extradiol dioxygenase</fullName>
    </submittedName>
</protein>